<dbReference type="InterPro" id="IPR004776">
    <property type="entry name" value="Mem_transp_PIN-like"/>
</dbReference>
<dbReference type="GO" id="GO:0010329">
    <property type="term" value="F:auxin efflux transmembrane transporter activity"/>
    <property type="evidence" value="ECO:0007669"/>
    <property type="project" value="TreeGrafter"/>
</dbReference>
<dbReference type="AlphaFoldDB" id="A0A5N6QV92"/>
<feature type="transmembrane region" description="Helical" evidence="8">
    <location>
        <begin position="133"/>
        <end position="153"/>
    </location>
</feature>
<dbReference type="GO" id="GO:0009926">
    <property type="term" value="P:auxin polar transport"/>
    <property type="evidence" value="ECO:0007669"/>
    <property type="project" value="TreeGrafter"/>
</dbReference>
<dbReference type="EMBL" id="CM017322">
    <property type="protein sequence ID" value="KAE8009852.1"/>
    <property type="molecule type" value="Genomic_DNA"/>
</dbReference>
<feature type="transmembrane region" description="Helical" evidence="8">
    <location>
        <begin position="438"/>
        <end position="460"/>
    </location>
</feature>
<evidence type="ECO:0000256" key="1">
    <source>
        <dbReference type="ARBA" id="ARBA00004141"/>
    </source>
</evidence>
<dbReference type="PANTHER" id="PTHR31752">
    <property type="entry name" value="AUXIN EFFLUX CARRIER COMPONENT 1B-RELATED"/>
    <property type="match status" value="1"/>
</dbReference>
<gene>
    <name evidence="9" type="ORF">FH972_006261</name>
</gene>
<evidence type="ECO:0000256" key="6">
    <source>
        <dbReference type="ARBA" id="ARBA00023136"/>
    </source>
</evidence>
<dbReference type="InterPro" id="IPR051107">
    <property type="entry name" value="Auxin_Efflux_Carrier"/>
</dbReference>
<comment type="similarity">
    <text evidence="2 8">Belongs to the auxin efflux carrier (TC 2.A.69.1) family.</text>
</comment>
<proteinExistence type="inferred from homology"/>
<accession>A0A5N6QV92</accession>
<feature type="transmembrane region" description="Helical" evidence="8">
    <location>
        <begin position="101"/>
        <end position="121"/>
    </location>
</feature>
<dbReference type="InterPro" id="IPR014024">
    <property type="entry name" value="Auxin_eff_plant"/>
</dbReference>
<keyword evidence="10" id="KW-1185">Reference proteome</keyword>
<evidence type="ECO:0000313" key="10">
    <source>
        <dbReference type="Proteomes" id="UP000327013"/>
    </source>
</evidence>
<evidence type="ECO:0000256" key="4">
    <source>
        <dbReference type="ARBA" id="ARBA00022692"/>
    </source>
</evidence>
<evidence type="ECO:0000256" key="5">
    <source>
        <dbReference type="ARBA" id="ARBA00022989"/>
    </source>
</evidence>
<dbReference type="Pfam" id="PF03547">
    <property type="entry name" value="Mem_trans"/>
    <property type="match status" value="1"/>
</dbReference>
<comment type="subcellular location">
    <subcellularLocation>
        <location evidence="1 8">Membrane</location>
        <topology evidence="1 8">Multi-pass membrane protein</topology>
    </subcellularLocation>
</comment>
<keyword evidence="5 8" id="KW-1133">Transmembrane helix</keyword>
<evidence type="ECO:0000256" key="3">
    <source>
        <dbReference type="ARBA" id="ARBA00022448"/>
    </source>
</evidence>
<dbReference type="OrthoDB" id="1868374at2759"/>
<keyword evidence="7 8" id="KW-0927">Auxin signaling pathway</keyword>
<keyword evidence="6 8" id="KW-0472">Membrane</keyword>
<evidence type="ECO:0000313" key="9">
    <source>
        <dbReference type="EMBL" id="KAE8009852.1"/>
    </source>
</evidence>
<keyword evidence="3 8" id="KW-0813">Transport</keyword>
<comment type="function">
    <text evidence="8">May act as a component of the auxin efflux carrier.</text>
</comment>
<feature type="transmembrane region" description="Helical" evidence="8">
    <location>
        <begin position="406"/>
        <end position="426"/>
    </location>
</feature>
<organism evidence="9 10">
    <name type="scientific">Carpinus fangiana</name>
    <dbReference type="NCBI Taxonomy" id="176857"/>
    <lineage>
        <taxon>Eukaryota</taxon>
        <taxon>Viridiplantae</taxon>
        <taxon>Streptophyta</taxon>
        <taxon>Embryophyta</taxon>
        <taxon>Tracheophyta</taxon>
        <taxon>Spermatophyta</taxon>
        <taxon>Magnoliopsida</taxon>
        <taxon>eudicotyledons</taxon>
        <taxon>Gunneridae</taxon>
        <taxon>Pentapetalae</taxon>
        <taxon>rosids</taxon>
        <taxon>fabids</taxon>
        <taxon>Fagales</taxon>
        <taxon>Betulaceae</taxon>
        <taxon>Carpinus</taxon>
    </lineage>
</organism>
<protein>
    <recommendedName>
        <fullName evidence="8">Auxin efflux carrier component</fullName>
    </recommendedName>
</protein>
<feature type="transmembrane region" description="Helical" evidence="8">
    <location>
        <begin position="42"/>
        <end position="59"/>
    </location>
</feature>
<evidence type="ECO:0000256" key="2">
    <source>
        <dbReference type="ARBA" id="ARBA00009177"/>
    </source>
</evidence>
<dbReference type="PANTHER" id="PTHR31752:SF4">
    <property type="entry name" value="AUXIN EFFLUX CARRIER COMPONENT 2"/>
    <property type="match status" value="1"/>
</dbReference>
<keyword evidence="4 8" id="KW-0812">Transmembrane</keyword>
<reference evidence="9 10" key="1">
    <citation type="submission" date="2019-06" db="EMBL/GenBank/DDBJ databases">
        <title>A chromosomal-level reference genome of Carpinus fangiana (Coryloideae, Betulaceae).</title>
        <authorList>
            <person name="Yang X."/>
            <person name="Wang Z."/>
            <person name="Zhang L."/>
            <person name="Hao G."/>
            <person name="Liu J."/>
            <person name="Yang Y."/>
        </authorList>
    </citation>
    <scope>NUCLEOTIDE SEQUENCE [LARGE SCALE GENOMIC DNA]</scope>
    <source>
        <strain evidence="9">Cfa_2016G</strain>
        <tissue evidence="9">Leaf</tissue>
    </source>
</reference>
<evidence type="ECO:0000256" key="7">
    <source>
        <dbReference type="ARBA" id="ARBA00023294"/>
    </source>
</evidence>
<name>A0A5N6QV92_9ROSI</name>
<dbReference type="GO" id="GO:0009734">
    <property type="term" value="P:auxin-activated signaling pathway"/>
    <property type="evidence" value="ECO:0007669"/>
    <property type="project" value="UniProtKB-UniRule"/>
</dbReference>
<dbReference type="GO" id="GO:0005783">
    <property type="term" value="C:endoplasmic reticulum"/>
    <property type="evidence" value="ECO:0007669"/>
    <property type="project" value="TreeGrafter"/>
</dbReference>
<dbReference type="GO" id="GO:0005886">
    <property type="term" value="C:plasma membrane"/>
    <property type="evidence" value="ECO:0007669"/>
    <property type="project" value="TreeGrafter"/>
</dbReference>
<feature type="transmembrane region" description="Helical" evidence="8">
    <location>
        <begin position="71"/>
        <end position="89"/>
    </location>
</feature>
<dbReference type="NCBIfam" id="TIGR00946">
    <property type="entry name" value="2a69"/>
    <property type="match status" value="1"/>
</dbReference>
<dbReference type="Proteomes" id="UP000327013">
    <property type="component" value="Chromosome 2"/>
</dbReference>
<evidence type="ECO:0000256" key="8">
    <source>
        <dbReference type="RuleBase" id="RU362108"/>
    </source>
</evidence>
<feature type="transmembrane region" description="Helical" evidence="8">
    <location>
        <begin position="466"/>
        <end position="487"/>
    </location>
</feature>
<feature type="transmembrane region" description="Helical" evidence="8">
    <location>
        <begin position="12"/>
        <end position="30"/>
    </location>
</feature>
<sequence length="500" mass="54811">MINGKDIYDVLAALVPSYVAMILAYGSVRWWKIFAPNECSGINRFVAVFAIPFLSFKLISSNNPYTMNFQFIAADSLQKAIILGALFLWKTTMSNNGRLDWMITLFSVSTLPNTLIMGIPLLNAMYGDFSASLMIQIVVFQGVVWYTLLLFMFEYRAAMILINDRFPKTAASIASFQVDPDVVSLDGRGPLQTDAEIRDDGKLRVVVRKSSASSVAPRASNLTGAEIYSIQSFREVITRAPSFNQADSSQLVGGFDDIFSLPSSRGVTPRTSLNFEDEMLKTGGKRRKEVAMPLKEKDQLHMFAWSSAASSPVNYGSSATSTDFGLVNHDISEAAICKEETASSIGDGEKKQQMPPASVMTKLILVMVWRKLIRNPNTYSSVLGIAWSLISSRWHIKMPSIVSESIWIISDTGLGMSMFSLGLFMALQPKIIACGKSVAMFSMVVRFLVGPAVMAATSLTLGIRGVLLHVAIVQAALPQAIVSFVFAKEYNVHADILSTS</sequence>
<comment type="caution">
    <text evidence="8">Lacks conserved residue(s) required for the propagation of feature annotation.</text>
</comment>